<protein>
    <recommendedName>
        <fullName evidence="3">GatB/YqeY domain-containing protein</fullName>
    </recommendedName>
</protein>
<reference evidence="1 2" key="1">
    <citation type="submission" date="2019-07" db="EMBL/GenBank/DDBJ databases">
        <title>Genomic Encyclopedia of Type Strains, Phase I: the one thousand microbial genomes (KMG-I) project.</title>
        <authorList>
            <person name="Kyrpides N."/>
        </authorList>
    </citation>
    <scope>NUCLEOTIDE SEQUENCE [LARGE SCALE GENOMIC DNA]</scope>
    <source>
        <strain evidence="1 2">DSM 13558</strain>
    </source>
</reference>
<dbReference type="Gene3D" id="1.10.1510.10">
    <property type="entry name" value="Uncharacterised protein YqeY/AIM41 PF09424, N-terminal domain"/>
    <property type="match status" value="1"/>
</dbReference>
<gene>
    <name evidence="1" type="ORF">LY60_00772</name>
</gene>
<name>A0A562JGW9_9FIRM</name>
<sequence>MPLKEKLMDDLKEAMKSKEKVRKNVVTMVRAAVKQKEVDNRVDLSDDDVLDIIAKQIKQKKDSIADFEKGNRQDLIDLTNEEIKILLEYLPPQLSDEELESIVKEAIETTGAQTKKDLGKVMALIMPKTKGKADGKHINEIVAKYIK</sequence>
<dbReference type="InterPro" id="IPR042184">
    <property type="entry name" value="YqeY/Aim41_N"/>
</dbReference>
<dbReference type="AlphaFoldDB" id="A0A562JGW9"/>
<dbReference type="PANTHER" id="PTHR28055">
    <property type="entry name" value="ALTERED INHERITANCE OF MITOCHONDRIA PROTEIN 41, MITOCHONDRIAL"/>
    <property type="match status" value="1"/>
</dbReference>
<dbReference type="InterPro" id="IPR019004">
    <property type="entry name" value="YqeY/Aim41"/>
</dbReference>
<accession>A0A562JGW9</accession>
<dbReference type="OrthoDB" id="9794041at2"/>
<evidence type="ECO:0008006" key="3">
    <source>
        <dbReference type="Google" id="ProtNLM"/>
    </source>
</evidence>
<evidence type="ECO:0000313" key="2">
    <source>
        <dbReference type="Proteomes" id="UP000315343"/>
    </source>
</evidence>
<proteinExistence type="predicted"/>
<dbReference type="RefSeq" id="WP_145080201.1">
    <property type="nucleotide sequence ID" value="NZ_DAMBUX010000016.1"/>
</dbReference>
<dbReference type="Proteomes" id="UP000315343">
    <property type="component" value="Unassembled WGS sequence"/>
</dbReference>
<dbReference type="EMBL" id="VLKH01000002">
    <property type="protein sequence ID" value="TWH82472.1"/>
    <property type="molecule type" value="Genomic_DNA"/>
</dbReference>
<keyword evidence="2" id="KW-1185">Reference proteome</keyword>
<dbReference type="Pfam" id="PF09424">
    <property type="entry name" value="YqeY"/>
    <property type="match status" value="1"/>
</dbReference>
<dbReference type="InterPro" id="IPR023168">
    <property type="entry name" value="GatB_Yqey_C_2"/>
</dbReference>
<dbReference type="InterPro" id="IPR003789">
    <property type="entry name" value="Asn/Gln_tRNA_amidoTrase-B-like"/>
</dbReference>
<dbReference type="GO" id="GO:0016884">
    <property type="term" value="F:carbon-nitrogen ligase activity, with glutamine as amido-N-donor"/>
    <property type="evidence" value="ECO:0007669"/>
    <property type="project" value="InterPro"/>
</dbReference>
<dbReference type="PANTHER" id="PTHR28055:SF1">
    <property type="entry name" value="ALTERED INHERITANCE OF MITOCHONDRIA PROTEIN 41, MITOCHONDRIAL"/>
    <property type="match status" value="1"/>
</dbReference>
<dbReference type="Gene3D" id="1.10.10.410">
    <property type="match status" value="1"/>
</dbReference>
<organism evidence="1 2">
    <name type="scientific">Sedimentibacter saalensis</name>
    <dbReference type="NCBI Taxonomy" id="130788"/>
    <lineage>
        <taxon>Bacteria</taxon>
        <taxon>Bacillati</taxon>
        <taxon>Bacillota</taxon>
        <taxon>Tissierellia</taxon>
        <taxon>Sedimentibacter</taxon>
    </lineage>
</organism>
<evidence type="ECO:0000313" key="1">
    <source>
        <dbReference type="EMBL" id="TWH82472.1"/>
    </source>
</evidence>
<comment type="caution">
    <text evidence="1">The sequence shown here is derived from an EMBL/GenBank/DDBJ whole genome shotgun (WGS) entry which is preliminary data.</text>
</comment>
<dbReference type="SUPFAM" id="SSF89095">
    <property type="entry name" value="GatB/YqeY motif"/>
    <property type="match status" value="1"/>
</dbReference>